<sequence length="392" mass="41548">MSEGDQQAKRHRRHPVLAGVLKAAAAVLVLVVAALSLHGRLPSISAVGDVLANADTSWLAVAVVAEFVSMGMFARQQRRLLFAFGVRMPRHRALALSFSRSAIAISLPAGSAISAAYAFRQFRTDGASKRTAATVMVLSGLLSFAALGLLYTTGALAAGAVHLGTAWQEKPGVASFAVAISTALIAFVGLFAWQSSGQIHPHRPRAHRPVMARWPRLALLLRPLTDAITSSREVDGRHWTLALGAAVANWLTDLLCLYSAAKAFALPVSLVEIGAVYLTVQIVRQVPLTPGGIGVIEVSLLAGLISAGAGEAAAATTVLVYRLLSCWLIIPVGLLCWLVLRRPSPHHAVEDEPELVGEVRGGTLVIGQVPQQRVLEHAVHQGVGQVGRRREP</sequence>
<dbReference type="AlphaFoldDB" id="A0A7W7PZL9"/>
<name>A0A7W7PZL9_9PSEU</name>
<evidence type="ECO:0000313" key="8">
    <source>
        <dbReference type="Proteomes" id="UP000520767"/>
    </source>
</evidence>
<keyword evidence="3 6" id="KW-0812">Transmembrane</keyword>
<feature type="transmembrane region" description="Helical" evidence="6">
    <location>
        <begin position="173"/>
        <end position="193"/>
    </location>
</feature>
<feature type="transmembrane region" description="Helical" evidence="6">
    <location>
        <begin position="292"/>
        <end position="313"/>
    </location>
</feature>
<comment type="subcellular location">
    <subcellularLocation>
        <location evidence="1">Cell membrane</location>
        <topology evidence="1">Multi-pass membrane protein</topology>
    </subcellularLocation>
</comment>
<evidence type="ECO:0000256" key="4">
    <source>
        <dbReference type="ARBA" id="ARBA00022989"/>
    </source>
</evidence>
<dbReference type="PANTHER" id="PTHR39087">
    <property type="entry name" value="UPF0104 MEMBRANE PROTEIN MJ1595"/>
    <property type="match status" value="1"/>
</dbReference>
<evidence type="ECO:0000256" key="1">
    <source>
        <dbReference type="ARBA" id="ARBA00004651"/>
    </source>
</evidence>
<evidence type="ECO:0000256" key="6">
    <source>
        <dbReference type="SAM" id="Phobius"/>
    </source>
</evidence>
<feature type="transmembrane region" description="Helical" evidence="6">
    <location>
        <begin position="131"/>
        <end position="161"/>
    </location>
</feature>
<keyword evidence="2" id="KW-1003">Cell membrane</keyword>
<comment type="caution">
    <text evidence="7">The sequence shown here is derived from an EMBL/GenBank/DDBJ whole genome shotgun (WGS) entry which is preliminary data.</text>
</comment>
<protein>
    <recommendedName>
        <fullName evidence="9">Lysylphosphatidylglycerol synthase-like protein</fullName>
    </recommendedName>
</protein>
<feature type="transmembrane region" description="Helical" evidence="6">
    <location>
        <begin position="319"/>
        <end position="340"/>
    </location>
</feature>
<evidence type="ECO:0000256" key="2">
    <source>
        <dbReference type="ARBA" id="ARBA00022475"/>
    </source>
</evidence>
<evidence type="ECO:0008006" key="9">
    <source>
        <dbReference type="Google" id="ProtNLM"/>
    </source>
</evidence>
<organism evidence="7 8">
    <name type="scientific">Actinophytocola algeriensis</name>
    <dbReference type="NCBI Taxonomy" id="1768010"/>
    <lineage>
        <taxon>Bacteria</taxon>
        <taxon>Bacillati</taxon>
        <taxon>Actinomycetota</taxon>
        <taxon>Actinomycetes</taxon>
        <taxon>Pseudonocardiales</taxon>
        <taxon>Pseudonocardiaceae</taxon>
    </lineage>
</organism>
<dbReference type="EMBL" id="JACHJQ010000001">
    <property type="protein sequence ID" value="MBB4904270.1"/>
    <property type="molecule type" value="Genomic_DNA"/>
</dbReference>
<accession>A0A7W7PZL9</accession>
<dbReference type="Pfam" id="PF03706">
    <property type="entry name" value="LPG_synthase_TM"/>
    <property type="match status" value="1"/>
</dbReference>
<keyword evidence="4 6" id="KW-1133">Transmembrane helix</keyword>
<evidence type="ECO:0000313" key="7">
    <source>
        <dbReference type="EMBL" id="MBB4904270.1"/>
    </source>
</evidence>
<evidence type="ECO:0000256" key="5">
    <source>
        <dbReference type="ARBA" id="ARBA00023136"/>
    </source>
</evidence>
<feature type="transmembrane region" description="Helical" evidence="6">
    <location>
        <begin position="57"/>
        <end position="74"/>
    </location>
</feature>
<dbReference type="Proteomes" id="UP000520767">
    <property type="component" value="Unassembled WGS sequence"/>
</dbReference>
<dbReference type="InterPro" id="IPR022791">
    <property type="entry name" value="L-PG_synthase/AglD"/>
</dbReference>
<feature type="transmembrane region" description="Helical" evidence="6">
    <location>
        <begin position="16"/>
        <end position="37"/>
    </location>
</feature>
<gene>
    <name evidence="7" type="ORF">FHR82_000480</name>
</gene>
<feature type="transmembrane region" description="Helical" evidence="6">
    <location>
        <begin position="260"/>
        <end position="280"/>
    </location>
</feature>
<dbReference type="PANTHER" id="PTHR39087:SF2">
    <property type="entry name" value="UPF0104 MEMBRANE PROTEIN MJ1595"/>
    <property type="match status" value="1"/>
</dbReference>
<keyword evidence="5 6" id="KW-0472">Membrane</keyword>
<evidence type="ECO:0000256" key="3">
    <source>
        <dbReference type="ARBA" id="ARBA00022692"/>
    </source>
</evidence>
<proteinExistence type="predicted"/>
<keyword evidence="8" id="KW-1185">Reference proteome</keyword>
<feature type="transmembrane region" description="Helical" evidence="6">
    <location>
        <begin position="94"/>
        <end position="119"/>
    </location>
</feature>
<reference evidence="7 8" key="1">
    <citation type="submission" date="2020-08" db="EMBL/GenBank/DDBJ databases">
        <title>Genomic Encyclopedia of Type Strains, Phase III (KMG-III): the genomes of soil and plant-associated and newly described type strains.</title>
        <authorList>
            <person name="Whitman W."/>
        </authorList>
    </citation>
    <scope>NUCLEOTIDE SEQUENCE [LARGE SCALE GENOMIC DNA]</scope>
    <source>
        <strain evidence="7 8">CECT 8960</strain>
    </source>
</reference>
<dbReference type="GO" id="GO:0005886">
    <property type="term" value="C:plasma membrane"/>
    <property type="evidence" value="ECO:0007669"/>
    <property type="project" value="UniProtKB-SubCell"/>
</dbReference>